<keyword evidence="9" id="KW-0460">Magnesium</keyword>
<evidence type="ECO:0000256" key="1">
    <source>
        <dbReference type="ARBA" id="ARBA00001946"/>
    </source>
</evidence>
<sequence length="158" mass="18447">MGNDGLGKKAEQKLRVWLDKPEDGFSFERLPDQLSGFYGSKNKCDFIVFKSPYMIYLESKSTWEDRFDFSMISDYQYESLLDRSKIENVFGYVAILFATYKRCFLIDVNQIAKLKSEGKKSININKIDKWDFKYSEIPTLPSKKQLLDYGGNIIDLIN</sequence>
<keyword evidence="4" id="KW-0540">Nuclease</keyword>
<dbReference type="GO" id="GO:0004519">
    <property type="term" value="F:endonuclease activity"/>
    <property type="evidence" value="ECO:0007669"/>
    <property type="project" value="UniProtKB-KW"/>
</dbReference>
<keyword evidence="6" id="KW-0255">Endonuclease</keyword>
<dbReference type="GO" id="GO:0006281">
    <property type="term" value="P:DNA repair"/>
    <property type="evidence" value="ECO:0007669"/>
    <property type="project" value="UniProtKB-KW"/>
</dbReference>
<evidence type="ECO:0000256" key="7">
    <source>
        <dbReference type="ARBA" id="ARBA00022763"/>
    </source>
</evidence>
<dbReference type="Gene3D" id="3.40.1350.10">
    <property type="match status" value="1"/>
</dbReference>
<dbReference type="InterPro" id="IPR011856">
    <property type="entry name" value="tRNA_endonuc-like_dom_sf"/>
</dbReference>
<dbReference type="InterPro" id="IPR004612">
    <property type="entry name" value="Resolv_RecU"/>
</dbReference>
<evidence type="ECO:0000313" key="14">
    <source>
        <dbReference type="EMBL" id="DAF92172.1"/>
    </source>
</evidence>
<evidence type="ECO:0000256" key="9">
    <source>
        <dbReference type="ARBA" id="ARBA00022842"/>
    </source>
</evidence>
<evidence type="ECO:0000256" key="4">
    <source>
        <dbReference type="ARBA" id="ARBA00022722"/>
    </source>
</evidence>
<evidence type="ECO:0000256" key="5">
    <source>
        <dbReference type="ARBA" id="ARBA00022723"/>
    </source>
</evidence>
<comment type="similarity">
    <text evidence="12">Belongs to the RecU family.</text>
</comment>
<organism evidence="14">
    <name type="scientific">Siphoviridae sp. ctgN495</name>
    <dbReference type="NCBI Taxonomy" id="2825608"/>
    <lineage>
        <taxon>Viruses</taxon>
        <taxon>Duplodnaviria</taxon>
        <taxon>Heunggongvirae</taxon>
        <taxon>Uroviricota</taxon>
        <taxon>Caudoviricetes</taxon>
    </lineage>
</organism>
<dbReference type="InterPro" id="IPR011335">
    <property type="entry name" value="Restrct_endonuc-II-like"/>
</dbReference>
<dbReference type="GO" id="GO:0006310">
    <property type="term" value="P:DNA recombination"/>
    <property type="evidence" value="ECO:0007669"/>
    <property type="project" value="UniProtKB-KW"/>
</dbReference>
<keyword evidence="7" id="KW-0227">DNA damage</keyword>
<proteinExistence type="inferred from homology"/>
<keyword evidence="11" id="KW-0234">DNA repair</keyword>
<dbReference type="GO" id="GO:0046872">
    <property type="term" value="F:metal ion binding"/>
    <property type="evidence" value="ECO:0007669"/>
    <property type="project" value="UniProtKB-KW"/>
</dbReference>
<reference evidence="14" key="1">
    <citation type="journal article" date="2021" name="Proc. Natl. Acad. Sci. U.S.A.">
        <title>A Catalog of Tens of Thousands of Viruses from Human Metagenomes Reveals Hidden Associations with Chronic Diseases.</title>
        <authorList>
            <person name="Tisza M.J."/>
            <person name="Buck C.B."/>
        </authorList>
    </citation>
    <scope>NUCLEOTIDE SEQUENCE</scope>
    <source>
        <strain evidence="14">CtgN495</strain>
    </source>
</reference>
<name>A0A8S5UCJ4_9CAUD</name>
<evidence type="ECO:0000256" key="12">
    <source>
        <dbReference type="ARBA" id="ARBA00023447"/>
    </source>
</evidence>
<comment type="subcellular location">
    <subcellularLocation>
        <location evidence="2">Cytoplasm</location>
    </subcellularLocation>
</comment>
<keyword evidence="10" id="KW-0233">DNA recombination</keyword>
<evidence type="ECO:0000256" key="11">
    <source>
        <dbReference type="ARBA" id="ARBA00023204"/>
    </source>
</evidence>
<dbReference type="GO" id="GO:0003676">
    <property type="term" value="F:nucleic acid binding"/>
    <property type="evidence" value="ECO:0007669"/>
    <property type="project" value="InterPro"/>
</dbReference>
<evidence type="ECO:0000256" key="10">
    <source>
        <dbReference type="ARBA" id="ARBA00023172"/>
    </source>
</evidence>
<keyword evidence="5" id="KW-0479">Metal-binding</keyword>
<keyword evidence="8" id="KW-0378">Hydrolase</keyword>
<comment type="cofactor">
    <cofactor evidence="1">
        <name>Mg(2+)</name>
        <dbReference type="ChEBI" id="CHEBI:18420"/>
    </cofactor>
</comment>
<dbReference type="EMBL" id="BK016063">
    <property type="protein sequence ID" value="DAF92172.1"/>
    <property type="molecule type" value="Genomic_DNA"/>
</dbReference>
<protein>
    <recommendedName>
        <fullName evidence="13">Holliday junction resolvase RecU</fullName>
    </recommendedName>
</protein>
<evidence type="ECO:0000256" key="2">
    <source>
        <dbReference type="ARBA" id="ARBA00004496"/>
    </source>
</evidence>
<dbReference type="SUPFAM" id="SSF52980">
    <property type="entry name" value="Restriction endonuclease-like"/>
    <property type="match status" value="1"/>
</dbReference>
<accession>A0A8S5UCJ4</accession>
<keyword evidence="3" id="KW-0963">Cytoplasm</keyword>
<dbReference type="GO" id="GO:0016787">
    <property type="term" value="F:hydrolase activity"/>
    <property type="evidence" value="ECO:0007669"/>
    <property type="project" value="UniProtKB-KW"/>
</dbReference>
<evidence type="ECO:0000256" key="6">
    <source>
        <dbReference type="ARBA" id="ARBA00022759"/>
    </source>
</evidence>
<evidence type="ECO:0000256" key="8">
    <source>
        <dbReference type="ARBA" id="ARBA00022801"/>
    </source>
</evidence>
<evidence type="ECO:0000256" key="3">
    <source>
        <dbReference type="ARBA" id="ARBA00022490"/>
    </source>
</evidence>
<evidence type="ECO:0000256" key="13">
    <source>
        <dbReference type="ARBA" id="ARBA00029523"/>
    </source>
</evidence>
<dbReference type="Pfam" id="PF03838">
    <property type="entry name" value="RecU"/>
    <property type="match status" value="1"/>
</dbReference>